<protein>
    <recommendedName>
        <fullName evidence="3">Reverse transcriptase/retrotransposon-derived protein RNase H-like domain-containing protein</fullName>
    </recommendedName>
</protein>
<accession>A0AAF0QV62</accession>
<organism evidence="1 2">
    <name type="scientific">Solanum verrucosum</name>
    <dbReference type="NCBI Taxonomy" id="315347"/>
    <lineage>
        <taxon>Eukaryota</taxon>
        <taxon>Viridiplantae</taxon>
        <taxon>Streptophyta</taxon>
        <taxon>Embryophyta</taxon>
        <taxon>Tracheophyta</taxon>
        <taxon>Spermatophyta</taxon>
        <taxon>Magnoliopsida</taxon>
        <taxon>eudicotyledons</taxon>
        <taxon>Gunneridae</taxon>
        <taxon>Pentapetalae</taxon>
        <taxon>asterids</taxon>
        <taxon>lamiids</taxon>
        <taxon>Solanales</taxon>
        <taxon>Solanaceae</taxon>
        <taxon>Solanoideae</taxon>
        <taxon>Solaneae</taxon>
        <taxon>Solanum</taxon>
    </lineage>
</organism>
<keyword evidence="2" id="KW-1185">Reference proteome</keyword>
<dbReference type="Proteomes" id="UP001234989">
    <property type="component" value="Chromosome 5"/>
</dbReference>
<sequence length="252" mass="29022">MLLPTVCSKFPYYCYSIDQITEQGVGFQWPDECEKSFQNLKTFLTLATMLILLKEGVDFTVCCDDLGVGLGAVLMLKRKGAFLDLHRSPDSQYIVSQRNLNLRKSPSIGILATLSIEKILLARDFQRLSYSHFRLKISEESCGMITFIEDQSFLVKYIRERQFDDEKLYIFRDKVKCEHQQSGGTSQRMPILIRKWEHITINIFALNSTCLPTTVGGYDSIWVVLDKLTESAHFISVQVKYSEEKLAQLYIN</sequence>
<evidence type="ECO:0000313" key="1">
    <source>
        <dbReference type="EMBL" id="WMV30046.1"/>
    </source>
</evidence>
<gene>
    <name evidence="1" type="ORF">MTR67_023431</name>
</gene>
<reference evidence="1" key="1">
    <citation type="submission" date="2023-08" db="EMBL/GenBank/DDBJ databases">
        <title>A de novo genome assembly of Solanum verrucosum Schlechtendal, a Mexican diploid species geographically isolated from the other diploid A-genome species in potato relatives.</title>
        <authorList>
            <person name="Hosaka K."/>
        </authorList>
    </citation>
    <scope>NUCLEOTIDE SEQUENCE</scope>
    <source>
        <tissue evidence="1">Young leaves</tissue>
    </source>
</reference>
<dbReference type="AlphaFoldDB" id="A0AAF0QV62"/>
<name>A0AAF0QV62_SOLVR</name>
<dbReference type="PANTHER" id="PTHR45835">
    <property type="entry name" value="YALI0A06105P"/>
    <property type="match status" value="1"/>
</dbReference>
<proteinExistence type="predicted"/>
<dbReference type="SUPFAM" id="SSF56672">
    <property type="entry name" value="DNA/RNA polymerases"/>
    <property type="match status" value="1"/>
</dbReference>
<dbReference type="PANTHER" id="PTHR45835:SF99">
    <property type="entry name" value="CHROMO DOMAIN-CONTAINING PROTEIN-RELATED"/>
    <property type="match status" value="1"/>
</dbReference>
<evidence type="ECO:0000313" key="2">
    <source>
        <dbReference type="Proteomes" id="UP001234989"/>
    </source>
</evidence>
<dbReference type="InterPro" id="IPR043502">
    <property type="entry name" value="DNA/RNA_pol_sf"/>
</dbReference>
<evidence type="ECO:0008006" key="3">
    <source>
        <dbReference type="Google" id="ProtNLM"/>
    </source>
</evidence>
<dbReference type="EMBL" id="CP133616">
    <property type="protein sequence ID" value="WMV30046.1"/>
    <property type="molecule type" value="Genomic_DNA"/>
</dbReference>